<comment type="caution">
    <text evidence="1">The sequence shown here is derived from an EMBL/GenBank/DDBJ whole genome shotgun (WGS) entry which is preliminary data.</text>
</comment>
<keyword evidence="2" id="KW-1185">Reference proteome</keyword>
<proteinExistence type="predicted"/>
<accession>A0A069QJ98</accession>
<dbReference type="PATRIC" id="fig|1122985.7.peg.1239"/>
<evidence type="ECO:0000313" key="1">
    <source>
        <dbReference type="EMBL" id="KDR52727.1"/>
    </source>
</evidence>
<dbReference type="EMBL" id="JNGW01000046">
    <property type="protein sequence ID" value="KDR52727.1"/>
    <property type="molecule type" value="Genomic_DNA"/>
</dbReference>
<gene>
    <name evidence="1" type="ORF">HMPREF1991_01194</name>
</gene>
<dbReference type="HOGENOM" id="CLU_3220138_0_0_10"/>
<evidence type="ECO:0000313" key="2">
    <source>
        <dbReference type="Proteomes" id="UP000027442"/>
    </source>
</evidence>
<dbReference type="Proteomes" id="UP000027442">
    <property type="component" value="Unassembled WGS sequence"/>
</dbReference>
<name>A0A069QJ98_HOYLO</name>
<organism evidence="1 2">
    <name type="scientific">Hoylesella loescheii DSM 19665 = JCM 12249 = ATCC 15930</name>
    <dbReference type="NCBI Taxonomy" id="1122985"/>
    <lineage>
        <taxon>Bacteria</taxon>
        <taxon>Pseudomonadati</taxon>
        <taxon>Bacteroidota</taxon>
        <taxon>Bacteroidia</taxon>
        <taxon>Bacteroidales</taxon>
        <taxon>Prevotellaceae</taxon>
        <taxon>Hoylesella</taxon>
    </lineage>
</organism>
<sequence length="44" mass="5188">MVVSARFSRLCLDRFVLFVVLNRCVLDKANMKNTYLHQLLCNDK</sequence>
<dbReference type="AlphaFoldDB" id="A0A069QJ98"/>
<reference evidence="1 2" key="1">
    <citation type="submission" date="2013-08" db="EMBL/GenBank/DDBJ databases">
        <authorList>
            <person name="Weinstock G."/>
            <person name="Sodergren E."/>
            <person name="Wylie T."/>
            <person name="Fulton L."/>
            <person name="Fulton R."/>
            <person name="Fronick C."/>
            <person name="O'Laughlin M."/>
            <person name="Godfrey J."/>
            <person name="Miner T."/>
            <person name="Herter B."/>
            <person name="Appelbaum E."/>
            <person name="Cordes M."/>
            <person name="Lek S."/>
            <person name="Wollam A."/>
            <person name="Pepin K.H."/>
            <person name="Palsikar V.B."/>
            <person name="Mitreva M."/>
            <person name="Wilson R.K."/>
        </authorList>
    </citation>
    <scope>NUCLEOTIDE SEQUENCE [LARGE SCALE GENOMIC DNA]</scope>
    <source>
        <strain evidence="1 2">ATCC 15930</strain>
    </source>
</reference>
<protein>
    <submittedName>
        <fullName evidence="1">Uncharacterized protein</fullName>
    </submittedName>
</protein>